<reference evidence="3 4" key="1">
    <citation type="submission" date="2016-10" db="EMBL/GenBank/DDBJ databases">
        <authorList>
            <person name="de Groot N.N."/>
        </authorList>
    </citation>
    <scope>NUCLEOTIDE SEQUENCE [LARGE SCALE GENOMIC DNA]</scope>
    <source>
        <strain evidence="3 4">DSM 15695</strain>
    </source>
</reference>
<evidence type="ECO:0000313" key="3">
    <source>
        <dbReference type="EMBL" id="SEQ36372.1"/>
    </source>
</evidence>
<dbReference type="SUPFAM" id="SSF53067">
    <property type="entry name" value="Actin-like ATPase domain"/>
    <property type="match status" value="1"/>
</dbReference>
<proteinExistence type="predicted"/>
<dbReference type="Pfam" id="PF00814">
    <property type="entry name" value="TsaD"/>
    <property type="match status" value="1"/>
</dbReference>
<dbReference type="InterPro" id="IPR022496">
    <property type="entry name" value="T6A_TsaB"/>
</dbReference>
<accession>A0A1H9FEN4</accession>
<dbReference type="EMBL" id="FOEN01000009">
    <property type="protein sequence ID" value="SEQ36372.1"/>
    <property type="molecule type" value="Genomic_DNA"/>
</dbReference>
<gene>
    <name evidence="3" type="ORF">SAMN04488558_10932</name>
</gene>
<dbReference type="NCBIfam" id="TIGR03725">
    <property type="entry name" value="T6A_YeaZ"/>
    <property type="match status" value="1"/>
</dbReference>
<evidence type="ECO:0000259" key="2">
    <source>
        <dbReference type="Pfam" id="PF00814"/>
    </source>
</evidence>
<dbReference type="GO" id="GO:0006508">
    <property type="term" value="P:proteolysis"/>
    <property type="evidence" value="ECO:0007669"/>
    <property type="project" value="UniProtKB-KW"/>
</dbReference>
<dbReference type="GO" id="GO:0008233">
    <property type="term" value="F:peptidase activity"/>
    <property type="evidence" value="ECO:0007669"/>
    <property type="project" value="UniProtKB-KW"/>
</dbReference>
<dbReference type="RefSeq" id="WP_092572373.1">
    <property type="nucleotide sequence ID" value="NZ_FOEN01000009.1"/>
</dbReference>
<evidence type="ECO:0000313" key="4">
    <source>
        <dbReference type="Proteomes" id="UP000198833"/>
    </source>
</evidence>
<dbReference type="Proteomes" id="UP000198833">
    <property type="component" value="Unassembled WGS sequence"/>
</dbReference>
<dbReference type="GO" id="GO:0002949">
    <property type="term" value="P:tRNA threonylcarbamoyladenosine modification"/>
    <property type="evidence" value="ECO:0007669"/>
    <property type="project" value="InterPro"/>
</dbReference>
<dbReference type="InterPro" id="IPR000905">
    <property type="entry name" value="Gcp-like_dom"/>
</dbReference>
<dbReference type="InterPro" id="IPR043129">
    <property type="entry name" value="ATPase_NBD"/>
</dbReference>
<protein>
    <submittedName>
        <fullName evidence="3">Glycoprotease family protein</fullName>
    </submittedName>
</protein>
<keyword evidence="3" id="KW-0378">Hydrolase</keyword>
<feature type="domain" description="Gcp-like" evidence="2">
    <location>
        <begin position="35"/>
        <end position="144"/>
    </location>
</feature>
<sequence>MKWLALDTSSAALSLALGQGSLGNIVPVASFHQHLSQQHGASLLPEIQRLLQSVDWQVEDVAGLIVGVGPGSYTGLRIGVSLAKMWGLSRQVPVYQVSSLALLAQQAQAQPDDLILPIVDARRLSAYCNLFAQAEGELTALGQDGHVDWQSFIPELTTRLRDMSYGDLILIGYQIEAFADFLHQEYPQLSFKLQSSAEYYPRADLAFTGIKIDPVTDIHTLNPNYVHATLAERQWADQHQRPVANEEENERYIEHFS</sequence>
<dbReference type="Gene3D" id="3.30.420.40">
    <property type="match status" value="2"/>
</dbReference>
<evidence type="ECO:0000256" key="1">
    <source>
        <dbReference type="SAM" id="MobiDB-lite"/>
    </source>
</evidence>
<dbReference type="OrthoDB" id="9784166at2"/>
<keyword evidence="4" id="KW-1185">Reference proteome</keyword>
<dbReference type="AlphaFoldDB" id="A0A1H9FEN4"/>
<name>A0A1H9FEN4_9LACT</name>
<organism evidence="3 4">
    <name type="scientific">Ignavigranum ruoffiae</name>
    <dbReference type="NCBI Taxonomy" id="89093"/>
    <lineage>
        <taxon>Bacteria</taxon>
        <taxon>Bacillati</taxon>
        <taxon>Bacillota</taxon>
        <taxon>Bacilli</taxon>
        <taxon>Lactobacillales</taxon>
        <taxon>Aerococcaceae</taxon>
        <taxon>Ignavigranum</taxon>
    </lineage>
</organism>
<dbReference type="STRING" id="89093.SAMN04488558_10932"/>
<feature type="region of interest" description="Disordered" evidence="1">
    <location>
        <begin position="237"/>
        <end position="257"/>
    </location>
</feature>
<keyword evidence="3" id="KW-0645">Protease</keyword>